<dbReference type="PATRIC" id="fig|1359175.3.peg.2312"/>
<evidence type="ECO:0000313" key="2">
    <source>
        <dbReference type="Proteomes" id="UP000033671"/>
    </source>
</evidence>
<accession>A0A0F3P383</accession>
<reference evidence="1 2" key="1">
    <citation type="submission" date="2015-01" db="EMBL/GenBank/DDBJ databases">
        <title>Genome Sequencing of Rickettsiales.</title>
        <authorList>
            <person name="Daugherty S.C."/>
            <person name="Su Q."/>
            <person name="Abolude K."/>
            <person name="Beier-Sexton M."/>
            <person name="Carlyon J.A."/>
            <person name="Carter R."/>
            <person name="Day N.P."/>
            <person name="Dumler S.J."/>
            <person name="Dyachenko V."/>
            <person name="Godinez A."/>
            <person name="Kurtti T.J."/>
            <person name="Lichay M."/>
            <person name="Mullins K.E."/>
            <person name="Ott S."/>
            <person name="Pappas-Brown V."/>
            <person name="Paris D.H."/>
            <person name="Patel P."/>
            <person name="Richards A.L."/>
            <person name="Sadzewicz L."/>
            <person name="Sears K."/>
            <person name="Seidman D."/>
            <person name="Sengamalay N."/>
            <person name="Stenos J."/>
            <person name="Tallon L.J."/>
            <person name="Vincent G."/>
            <person name="Fraser C.M."/>
            <person name="Munderloh U."/>
            <person name="Dunning-Hotopp J.C."/>
        </authorList>
    </citation>
    <scope>NUCLEOTIDE SEQUENCE [LARGE SCALE GENOMIC DNA]</scope>
    <source>
        <strain evidence="1 2">TA716</strain>
    </source>
</reference>
<name>A0A0F3P383_ORITS</name>
<comment type="caution">
    <text evidence="1">The sequence shown here is derived from an EMBL/GenBank/DDBJ whole genome shotgun (WGS) entry which is preliminary data.</text>
</comment>
<dbReference type="Proteomes" id="UP000033671">
    <property type="component" value="Unassembled WGS sequence"/>
</dbReference>
<dbReference type="AlphaFoldDB" id="A0A0F3P383"/>
<evidence type="ECO:0000313" key="1">
    <source>
        <dbReference type="EMBL" id="KJV74412.1"/>
    </source>
</evidence>
<dbReference type="EMBL" id="LAOA01000053">
    <property type="protein sequence ID" value="KJV74412.1"/>
    <property type="molecule type" value="Genomic_DNA"/>
</dbReference>
<proteinExistence type="predicted"/>
<gene>
    <name evidence="1" type="ORF">OTSTA716_1299</name>
</gene>
<sequence length="47" mass="5690">MHPLEVHGRLQFKQIRLLQQYYMIIEDTKLTKEKIAMNLMITLPSKF</sequence>
<organism evidence="1 2">
    <name type="scientific">Orientia tsutsugamushi str. TA716</name>
    <dbReference type="NCBI Taxonomy" id="1359175"/>
    <lineage>
        <taxon>Bacteria</taxon>
        <taxon>Pseudomonadati</taxon>
        <taxon>Pseudomonadota</taxon>
        <taxon>Alphaproteobacteria</taxon>
        <taxon>Rickettsiales</taxon>
        <taxon>Rickettsiaceae</taxon>
        <taxon>Rickettsieae</taxon>
        <taxon>Orientia</taxon>
    </lineage>
</organism>
<protein>
    <submittedName>
        <fullName evidence="1">Uncharacterized protein</fullName>
    </submittedName>
</protein>